<dbReference type="Proteomes" id="UP001345219">
    <property type="component" value="Chromosome 6"/>
</dbReference>
<evidence type="ECO:0000313" key="2">
    <source>
        <dbReference type="Proteomes" id="UP001345219"/>
    </source>
</evidence>
<gene>
    <name evidence="1" type="ORF">SAY87_007015</name>
</gene>
<evidence type="ECO:0000313" key="1">
    <source>
        <dbReference type="EMBL" id="KAK4756888.1"/>
    </source>
</evidence>
<dbReference type="GO" id="GO:0019005">
    <property type="term" value="C:SCF ubiquitin ligase complex"/>
    <property type="evidence" value="ECO:0007669"/>
    <property type="project" value="TreeGrafter"/>
</dbReference>
<keyword evidence="2" id="KW-1185">Reference proteome</keyword>
<dbReference type="SMART" id="SM00367">
    <property type="entry name" value="LRR_CC"/>
    <property type="match status" value="3"/>
</dbReference>
<reference evidence="1 2" key="1">
    <citation type="journal article" date="2023" name="Hortic Res">
        <title>Pangenome of water caltrop reveals structural variations and asymmetric subgenome divergence after allopolyploidization.</title>
        <authorList>
            <person name="Zhang X."/>
            <person name="Chen Y."/>
            <person name="Wang L."/>
            <person name="Yuan Y."/>
            <person name="Fang M."/>
            <person name="Shi L."/>
            <person name="Lu R."/>
            <person name="Comes H.P."/>
            <person name="Ma Y."/>
            <person name="Chen Y."/>
            <person name="Huang G."/>
            <person name="Zhou Y."/>
            <person name="Zheng Z."/>
            <person name="Qiu Y."/>
        </authorList>
    </citation>
    <scope>NUCLEOTIDE SEQUENCE [LARGE SCALE GENOMIC DNA]</scope>
    <source>
        <tissue evidence="1">Roots</tissue>
    </source>
</reference>
<protein>
    <submittedName>
        <fullName evidence="1">Uncharacterized protein</fullName>
    </submittedName>
</protein>
<proteinExistence type="predicted"/>
<dbReference type="PANTHER" id="PTHR13318">
    <property type="entry name" value="PARTNER OF PAIRED, ISOFORM B-RELATED"/>
    <property type="match status" value="1"/>
</dbReference>
<dbReference type="GO" id="GO:0031146">
    <property type="term" value="P:SCF-dependent proteasomal ubiquitin-dependent protein catabolic process"/>
    <property type="evidence" value="ECO:0007669"/>
    <property type="project" value="TreeGrafter"/>
</dbReference>
<dbReference type="SUPFAM" id="SSF52047">
    <property type="entry name" value="RNI-like"/>
    <property type="match status" value="1"/>
</dbReference>
<dbReference type="PANTHER" id="PTHR13318:SF101">
    <property type="entry name" value="F-BOX_LRR PROTEIN"/>
    <property type="match status" value="1"/>
</dbReference>
<name>A0AAN7Q050_9MYRT</name>
<organism evidence="1 2">
    <name type="scientific">Trapa incisa</name>
    <dbReference type="NCBI Taxonomy" id="236973"/>
    <lineage>
        <taxon>Eukaryota</taxon>
        <taxon>Viridiplantae</taxon>
        <taxon>Streptophyta</taxon>
        <taxon>Embryophyta</taxon>
        <taxon>Tracheophyta</taxon>
        <taxon>Spermatophyta</taxon>
        <taxon>Magnoliopsida</taxon>
        <taxon>eudicotyledons</taxon>
        <taxon>Gunneridae</taxon>
        <taxon>Pentapetalae</taxon>
        <taxon>rosids</taxon>
        <taxon>malvids</taxon>
        <taxon>Myrtales</taxon>
        <taxon>Lythraceae</taxon>
        <taxon>Trapa</taxon>
    </lineage>
</organism>
<dbReference type="EMBL" id="JAXIOK010000013">
    <property type="protein sequence ID" value="KAK4756888.1"/>
    <property type="molecule type" value="Genomic_DNA"/>
</dbReference>
<dbReference type="InterPro" id="IPR032675">
    <property type="entry name" value="LRR_dom_sf"/>
</dbReference>
<comment type="caution">
    <text evidence="1">The sequence shown here is derived from an EMBL/GenBank/DDBJ whole genome shotgun (WGS) entry which is preliminary data.</text>
</comment>
<sequence length="191" mass="20782">MLILPALKRLENLHVFSVAGISSVSDDFVVEFVARLGHNLQELVLSDSTNLTDASMKAIAEVCPGILALNLVNLIKLTDSAVGYLANGCQALEKLILCRNTFSDEGIAAFLEASGELLQELSLNNVKKVNTDTAISLATKSRKLQRVFGCIQITDTFLNGHSNAEVKIVGLKMTPLLEHCRVLIPDNPFKY</sequence>
<dbReference type="AlphaFoldDB" id="A0AAN7Q050"/>
<dbReference type="Gene3D" id="3.80.10.10">
    <property type="entry name" value="Ribonuclease Inhibitor"/>
    <property type="match status" value="1"/>
</dbReference>
<accession>A0AAN7Q050</accession>
<dbReference type="InterPro" id="IPR006553">
    <property type="entry name" value="Leu-rich_rpt_Cys-con_subtyp"/>
</dbReference>